<accession>A0A699GH81</accession>
<organism evidence="3">
    <name type="scientific">Tanacetum cinerariifolium</name>
    <name type="common">Dalmatian daisy</name>
    <name type="synonym">Chrysanthemum cinerariifolium</name>
    <dbReference type="NCBI Taxonomy" id="118510"/>
    <lineage>
        <taxon>Eukaryota</taxon>
        <taxon>Viridiplantae</taxon>
        <taxon>Streptophyta</taxon>
        <taxon>Embryophyta</taxon>
        <taxon>Tracheophyta</taxon>
        <taxon>Spermatophyta</taxon>
        <taxon>Magnoliopsida</taxon>
        <taxon>eudicotyledons</taxon>
        <taxon>Gunneridae</taxon>
        <taxon>Pentapetalae</taxon>
        <taxon>asterids</taxon>
        <taxon>campanulids</taxon>
        <taxon>Asterales</taxon>
        <taxon>Asteraceae</taxon>
        <taxon>Asteroideae</taxon>
        <taxon>Anthemideae</taxon>
        <taxon>Anthemidinae</taxon>
        <taxon>Tanacetum</taxon>
    </lineage>
</organism>
<name>A0A699GH81_TANCI</name>
<dbReference type="GO" id="GO:0003824">
    <property type="term" value="F:catalytic activity"/>
    <property type="evidence" value="ECO:0007669"/>
    <property type="project" value="UniProtKB-KW"/>
</dbReference>
<dbReference type="Gene3D" id="3.10.10.10">
    <property type="entry name" value="HIV Type 1 Reverse Transcriptase, subunit A, domain 1"/>
    <property type="match status" value="1"/>
</dbReference>
<reference evidence="3" key="1">
    <citation type="journal article" date="2019" name="Sci. Rep.">
        <title>Draft genome of Tanacetum cinerariifolium, the natural source of mosquito coil.</title>
        <authorList>
            <person name="Yamashiro T."/>
            <person name="Shiraishi A."/>
            <person name="Satake H."/>
            <person name="Nakayama K."/>
        </authorList>
    </citation>
    <scope>NUCLEOTIDE SEQUENCE</scope>
</reference>
<dbReference type="InterPro" id="IPR041577">
    <property type="entry name" value="RT_RNaseH_2"/>
</dbReference>
<dbReference type="InterPro" id="IPR000477">
    <property type="entry name" value="RT_dom"/>
</dbReference>
<dbReference type="PANTHER" id="PTHR37984">
    <property type="entry name" value="PROTEIN CBG26694"/>
    <property type="match status" value="1"/>
</dbReference>
<evidence type="ECO:0000256" key="1">
    <source>
        <dbReference type="ARBA" id="ARBA00023268"/>
    </source>
</evidence>
<dbReference type="GO" id="GO:0015074">
    <property type="term" value="P:DNA integration"/>
    <property type="evidence" value="ECO:0007669"/>
    <property type="project" value="InterPro"/>
</dbReference>
<dbReference type="InterPro" id="IPR001584">
    <property type="entry name" value="Integrase_cat-core"/>
</dbReference>
<dbReference type="InterPro" id="IPR043128">
    <property type="entry name" value="Rev_trsase/Diguanyl_cyclase"/>
</dbReference>
<dbReference type="InterPro" id="IPR036397">
    <property type="entry name" value="RNaseH_sf"/>
</dbReference>
<dbReference type="Gene3D" id="3.30.420.10">
    <property type="entry name" value="Ribonuclease H-like superfamily/Ribonuclease H"/>
    <property type="match status" value="1"/>
</dbReference>
<comment type="caution">
    <text evidence="3">The sequence shown here is derived from an EMBL/GenBank/DDBJ whole genome shotgun (WGS) entry which is preliminary data.</text>
</comment>
<dbReference type="InterPro" id="IPR012337">
    <property type="entry name" value="RNaseH-like_sf"/>
</dbReference>
<keyword evidence="1" id="KW-0511">Multifunctional enzyme</keyword>
<sequence length="938" mass="106968">MLEIFPEHPSDTYVFTVKMEILLEPTSNKLLVGEMTFGVLTKVDLMDKGIDAVDWNGLWNSGRRAIISVPLLVLTMEALFVVMSKELDEEVVAYKLETNERFDALEKKLDDGMGRLDASMAAMKEELKQLILGRVTQSKTMPETTKSATKVGPYIPPIPHFNDGLRRDYDDIGFPLPNNTLESSSTIGKNHKVSFFEKDWSVKTNARKVNDLNDDQFRHIDGGSTFVHEMRSIGFGREFGEEPQERETHLISEHRMRKLKMSIFKGDDAHGWIYRVERYFEVQVVIRRERLWAAALCLEGEALAWYRCLTLQVLLVGENDEESMEEEMEVEDDDHAHLDVIEVSLNSVMRLPTVKACKGMVVSLPNMQLIEDFLPSELGSTDVILGIKWLQTLGDVNVNWKLLTMTFMGDRGKITLVGDRRLCRSKMSFKAAARYLQMDGEGFWVGLHNLTTKETPRGTNIPKAMTGLLNNYGDVFTMPNTLPRNREHEHAIVLQDEVAPVSVRPYRYSQVQKGEIEKLVCEMLEAGIIQPSVSPFSSLVLLVKKDESWRFCVDCRALNKATVLDKFPIPIIDELLDELHGPGIFSKIDLKSGYHQIRMKSRDIPKTAFQTHEGHYEFLVMPFEYLGHLITKEEVSADPSKISAMVEWPSLKTLKELRGFLGLTGYYRMFVKGYSSIAGPLTNQLKKDSFKWGEDATNAFEALKKAMAELPMLALPDFNRPFVIEADASRYGVGAVLMQDKKPIAFYSQEVFVLTDQKSLKYLLEQRIVPDALSRRAVSTQLGSLSVPLKLLNGENISDEYQLDGRRLLYQGRLVLPRSSPWIPELFNVFHNSVVGRHSGVLKTFKRMASELYWILIMVVVDRLSKYAHFIPMRHPYTAITVATAFLQEIIRLHGIPESIVSYRDKIFLSDFWKELFKLQGTQLKYSTAYHPQTDGQT</sequence>
<dbReference type="Gene3D" id="3.30.70.270">
    <property type="match status" value="2"/>
</dbReference>
<dbReference type="PROSITE" id="PS50994">
    <property type="entry name" value="INTEGRASE"/>
    <property type="match status" value="1"/>
</dbReference>
<dbReference type="SUPFAM" id="SSF56672">
    <property type="entry name" value="DNA/RNA polymerases"/>
    <property type="match status" value="1"/>
</dbReference>
<dbReference type="PANTHER" id="PTHR37984:SF5">
    <property type="entry name" value="PROTEIN NYNRIN-LIKE"/>
    <property type="match status" value="1"/>
</dbReference>
<dbReference type="FunFam" id="3.30.70.270:FF:000020">
    <property type="entry name" value="Transposon Tf2-6 polyprotein-like Protein"/>
    <property type="match status" value="1"/>
</dbReference>
<dbReference type="Pfam" id="PF00078">
    <property type="entry name" value="RVT_1"/>
    <property type="match status" value="1"/>
</dbReference>
<dbReference type="AlphaFoldDB" id="A0A699GH81"/>
<dbReference type="InterPro" id="IPR050951">
    <property type="entry name" value="Retrovirus_Pol_polyprotein"/>
</dbReference>
<evidence type="ECO:0000313" key="3">
    <source>
        <dbReference type="EMBL" id="GEU29164.1"/>
    </source>
</evidence>
<gene>
    <name evidence="3" type="ORF">Tci_001142</name>
</gene>
<dbReference type="GO" id="GO:0003676">
    <property type="term" value="F:nucleic acid binding"/>
    <property type="evidence" value="ECO:0007669"/>
    <property type="project" value="InterPro"/>
</dbReference>
<evidence type="ECO:0000259" key="2">
    <source>
        <dbReference type="PROSITE" id="PS50994"/>
    </source>
</evidence>
<proteinExistence type="predicted"/>
<dbReference type="InterPro" id="IPR043502">
    <property type="entry name" value="DNA/RNA_pol_sf"/>
</dbReference>
<protein>
    <recommendedName>
        <fullName evidence="2">Integrase catalytic domain-containing protein</fullName>
    </recommendedName>
</protein>
<dbReference type="SUPFAM" id="SSF53098">
    <property type="entry name" value="Ribonuclease H-like"/>
    <property type="match status" value="1"/>
</dbReference>
<dbReference type="EMBL" id="BKCJ010000048">
    <property type="protein sequence ID" value="GEU29164.1"/>
    <property type="molecule type" value="Genomic_DNA"/>
</dbReference>
<feature type="domain" description="Integrase catalytic" evidence="2">
    <location>
        <begin position="813"/>
        <end position="938"/>
    </location>
</feature>
<dbReference type="Pfam" id="PF17919">
    <property type="entry name" value="RT_RNaseH_2"/>
    <property type="match status" value="1"/>
</dbReference>
<dbReference type="CDD" id="cd01647">
    <property type="entry name" value="RT_LTR"/>
    <property type="match status" value="1"/>
</dbReference>